<dbReference type="SUPFAM" id="SSF52540">
    <property type="entry name" value="P-loop containing nucleoside triphosphate hydrolases"/>
    <property type="match status" value="1"/>
</dbReference>
<comment type="caution">
    <text evidence="5">The sequence shown here is derived from an EMBL/GenBank/DDBJ whole genome shotgun (WGS) entry which is preliminary data.</text>
</comment>
<reference evidence="5 6" key="1">
    <citation type="submission" date="2020-04" db="EMBL/GenBank/DDBJ databases">
        <title>Flammeovirga sp. SR4, a novel species isolated from seawater.</title>
        <authorList>
            <person name="Wang X."/>
        </authorList>
    </citation>
    <scope>NUCLEOTIDE SEQUENCE [LARGE SCALE GENOMIC DNA]</scope>
    <source>
        <strain evidence="5 6">SR4</strain>
    </source>
</reference>
<proteinExistence type="predicted"/>
<dbReference type="InterPro" id="IPR051782">
    <property type="entry name" value="ABC_Transporter_VariousFunc"/>
</dbReference>
<dbReference type="Proteomes" id="UP000585050">
    <property type="component" value="Unassembled WGS sequence"/>
</dbReference>
<dbReference type="Gene3D" id="3.40.50.300">
    <property type="entry name" value="P-loop containing nucleotide triphosphate hydrolases"/>
    <property type="match status" value="1"/>
</dbReference>
<name>A0A7X8SL39_9BACT</name>
<evidence type="ECO:0000313" key="6">
    <source>
        <dbReference type="Proteomes" id="UP000585050"/>
    </source>
</evidence>
<dbReference type="InterPro" id="IPR003439">
    <property type="entry name" value="ABC_transporter-like_ATP-bd"/>
</dbReference>
<sequence>MISIQQLSVSYSEDKKVLDDLSIDLPLKKIHGLVGLNGSGKTTFIKTLFGLHKADQGVLCYNEKKLTKKDIAYLPTENYFYNNITGNEYLGLFQDDIKEINLWNELFQLPLNELIDGYSTGMKKKLAISGILHQDKPIMILDEPFNGLDLESSRIIRMILLKLKEQGKTIIITSHILETLTSLCDYIHQLDNKKILVSKSKDEFEEFQKAIHQRIEKENSQIINKLF</sequence>
<keyword evidence="3 5" id="KW-0067">ATP-binding</keyword>
<dbReference type="InterPro" id="IPR027417">
    <property type="entry name" value="P-loop_NTPase"/>
</dbReference>
<accession>A0A7X8SL39</accession>
<dbReference type="InterPro" id="IPR003593">
    <property type="entry name" value="AAA+_ATPase"/>
</dbReference>
<dbReference type="RefSeq" id="WP_168882817.1">
    <property type="nucleotide sequence ID" value="NZ_JABAIL010000003.1"/>
</dbReference>
<gene>
    <name evidence="5" type="ORF">HGP29_12875</name>
</gene>
<dbReference type="PANTHER" id="PTHR42939:SF1">
    <property type="entry name" value="ABC TRANSPORTER ATP-BINDING PROTEIN ALBC-RELATED"/>
    <property type="match status" value="1"/>
</dbReference>
<dbReference type="AlphaFoldDB" id="A0A7X8SL39"/>
<dbReference type="CDD" id="cd03230">
    <property type="entry name" value="ABC_DR_subfamily_A"/>
    <property type="match status" value="1"/>
</dbReference>
<keyword evidence="1" id="KW-0813">Transport</keyword>
<dbReference type="EMBL" id="JABAIL010000003">
    <property type="protein sequence ID" value="NLR92112.1"/>
    <property type="molecule type" value="Genomic_DNA"/>
</dbReference>
<dbReference type="GO" id="GO:0016887">
    <property type="term" value="F:ATP hydrolysis activity"/>
    <property type="evidence" value="ECO:0007669"/>
    <property type="project" value="InterPro"/>
</dbReference>
<keyword evidence="2" id="KW-0547">Nucleotide-binding</keyword>
<protein>
    <submittedName>
        <fullName evidence="5">ATP-binding cassette domain-containing protein</fullName>
    </submittedName>
</protein>
<evidence type="ECO:0000259" key="4">
    <source>
        <dbReference type="PROSITE" id="PS50893"/>
    </source>
</evidence>
<evidence type="ECO:0000313" key="5">
    <source>
        <dbReference type="EMBL" id="NLR92112.1"/>
    </source>
</evidence>
<keyword evidence="6" id="KW-1185">Reference proteome</keyword>
<evidence type="ECO:0000256" key="1">
    <source>
        <dbReference type="ARBA" id="ARBA00022448"/>
    </source>
</evidence>
<dbReference type="PROSITE" id="PS50893">
    <property type="entry name" value="ABC_TRANSPORTER_2"/>
    <property type="match status" value="1"/>
</dbReference>
<organism evidence="5 6">
    <name type="scientific">Flammeovirga agarivorans</name>
    <dbReference type="NCBI Taxonomy" id="2726742"/>
    <lineage>
        <taxon>Bacteria</taxon>
        <taxon>Pseudomonadati</taxon>
        <taxon>Bacteroidota</taxon>
        <taxon>Cytophagia</taxon>
        <taxon>Cytophagales</taxon>
        <taxon>Flammeovirgaceae</taxon>
        <taxon>Flammeovirga</taxon>
    </lineage>
</organism>
<evidence type="ECO:0000256" key="2">
    <source>
        <dbReference type="ARBA" id="ARBA00022741"/>
    </source>
</evidence>
<dbReference type="GO" id="GO:0005524">
    <property type="term" value="F:ATP binding"/>
    <property type="evidence" value="ECO:0007669"/>
    <property type="project" value="UniProtKB-KW"/>
</dbReference>
<dbReference type="PANTHER" id="PTHR42939">
    <property type="entry name" value="ABC TRANSPORTER ATP-BINDING PROTEIN ALBC-RELATED"/>
    <property type="match status" value="1"/>
</dbReference>
<feature type="domain" description="ABC transporter" evidence="4">
    <location>
        <begin position="2"/>
        <end position="217"/>
    </location>
</feature>
<dbReference type="Pfam" id="PF00005">
    <property type="entry name" value="ABC_tran"/>
    <property type="match status" value="1"/>
</dbReference>
<evidence type="ECO:0000256" key="3">
    <source>
        <dbReference type="ARBA" id="ARBA00022840"/>
    </source>
</evidence>
<dbReference type="SMART" id="SM00382">
    <property type="entry name" value="AAA"/>
    <property type="match status" value="1"/>
</dbReference>